<dbReference type="InterPro" id="IPR020561">
    <property type="entry name" value="PRibGlycinamid_synth_ATP-grasp"/>
</dbReference>
<dbReference type="Gene3D" id="3.30.1490.20">
    <property type="entry name" value="ATP-grasp fold, A domain"/>
    <property type="match status" value="1"/>
</dbReference>
<dbReference type="InterPro" id="IPR020560">
    <property type="entry name" value="PRibGlycinamide_synth_C-dom"/>
</dbReference>
<dbReference type="InterPro" id="IPR037123">
    <property type="entry name" value="PRibGlycinamide_synth_C_sf"/>
</dbReference>
<keyword evidence="6" id="KW-0479">Metal-binding</keyword>
<evidence type="ECO:0000256" key="6">
    <source>
        <dbReference type="ARBA" id="ARBA00022723"/>
    </source>
</evidence>
<evidence type="ECO:0000256" key="1">
    <source>
        <dbReference type="ARBA" id="ARBA00001936"/>
    </source>
</evidence>
<dbReference type="Pfam" id="PF02844">
    <property type="entry name" value="GARS_N"/>
    <property type="match status" value="1"/>
</dbReference>
<dbReference type="FunFam" id="3.90.600.10:FF:000001">
    <property type="entry name" value="Trifunctional purine biosynthetic protein adenosine-3"/>
    <property type="match status" value="1"/>
</dbReference>
<dbReference type="GO" id="GO:0046872">
    <property type="term" value="F:metal ion binding"/>
    <property type="evidence" value="ECO:0007669"/>
    <property type="project" value="UniProtKB-KW"/>
</dbReference>
<keyword evidence="7 15" id="KW-0547">Nucleotide-binding</keyword>
<dbReference type="InterPro" id="IPR011761">
    <property type="entry name" value="ATP-grasp"/>
</dbReference>
<sequence length="417" mass="46093">MKVLVIGNGAREHAICHKLKQSKSVKEIYCAPGNGGISQAVRRIDIKVDDLDKITEFSVSNEIDLVVIGPELPLVLGLTDMLKEKGIKVFGPDKRGARLEGSKSYSKEFMKKYNIPTAKYEVHTSAYDAKENLNKFNVPVVVKADGLAAGKGVLICETIEEARNAIDDIMTEKKFGEAGNTVVIEEFLDGIESSLLCFADGSSLIPMESAKDYKKASDGDKGLNTGGMGCFSPNPVYTDELKSYIKDNILETTLKGFKNENIDFKGVLFIGLMIKDGKAKVLEYNTRFGDPETEVILPRLKSDLAEIMLKCIDGGLREEDLQWTDEKCVTVVLASGGYPEKYETGKEITGFDRLDEDITVFHGRTKAANGKILTDGGRVLAVTAIDETIEKAREKVYKNIERIEFEGMQYRKDIGRI</sequence>
<evidence type="ECO:0000256" key="11">
    <source>
        <dbReference type="ARBA" id="ARBA00038345"/>
    </source>
</evidence>
<dbReference type="HAMAP" id="MF_00138">
    <property type="entry name" value="GARS"/>
    <property type="match status" value="1"/>
</dbReference>
<evidence type="ECO:0000256" key="3">
    <source>
        <dbReference type="ARBA" id="ARBA00005174"/>
    </source>
</evidence>
<dbReference type="InterPro" id="IPR020562">
    <property type="entry name" value="PRibGlycinamide_synth_N"/>
</dbReference>
<name>A0A974BKT2_SEDHY</name>
<dbReference type="Pfam" id="PF02843">
    <property type="entry name" value="GARS_C"/>
    <property type="match status" value="1"/>
</dbReference>
<dbReference type="EC" id="6.3.4.13" evidence="4 14"/>
<dbReference type="PANTHER" id="PTHR43472:SF1">
    <property type="entry name" value="PHOSPHORIBOSYLAMINE--GLYCINE LIGASE, CHLOROPLASTIC"/>
    <property type="match status" value="1"/>
</dbReference>
<evidence type="ECO:0000256" key="2">
    <source>
        <dbReference type="ARBA" id="ARBA00001946"/>
    </source>
</evidence>
<comment type="cofactor">
    <cofactor evidence="1">
        <name>Mn(2+)</name>
        <dbReference type="ChEBI" id="CHEBI:29035"/>
    </cofactor>
</comment>
<dbReference type="SMART" id="SM01210">
    <property type="entry name" value="GARS_C"/>
    <property type="match status" value="1"/>
</dbReference>
<dbReference type="SUPFAM" id="SSF51246">
    <property type="entry name" value="Rudiment single hybrid motif"/>
    <property type="match status" value="1"/>
</dbReference>
<evidence type="ECO:0000259" key="16">
    <source>
        <dbReference type="PROSITE" id="PS50975"/>
    </source>
</evidence>
<comment type="cofactor">
    <cofactor evidence="2">
        <name>Mg(2+)</name>
        <dbReference type="ChEBI" id="CHEBI:18420"/>
    </cofactor>
</comment>
<dbReference type="AlphaFoldDB" id="A0A974BKT2"/>
<feature type="domain" description="ATP-grasp" evidence="16">
    <location>
        <begin position="107"/>
        <end position="313"/>
    </location>
</feature>
<keyword evidence="18" id="KW-1185">Reference proteome</keyword>
<dbReference type="Gene3D" id="3.30.470.20">
    <property type="entry name" value="ATP-grasp fold, B domain"/>
    <property type="match status" value="1"/>
</dbReference>
<evidence type="ECO:0000256" key="14">
    <source>
        <dbReference type="HAMAP-Rule" id="MF_00138"/>
    </source>
</evidence>
<dbReference type="GO" id="GO:0005524">
    <property type="term" value="F:ATP binding"/>
    <property type="evidence" value="ECO:0007669"/>
    <property type="project" value="UniProtKB-UniRule"/>
</dbReference>
<evidence type="ECO:0000256" key="15">
    <source>
        <dbReference type="PROSITE-ProRule" id="PRU00409"/>
    </source>
</evidence>
<dbReference type="PROSITE" id="PS50975">
    <property type="entry name" value="ATP_GRASP"/>
    <property type="match status" value="1"/>
</dbReference>
<keyword evidence="5 14" id="KW-0436">Ligase</keyword>
<dbReference type="PANTHER" id="PTHR43472">
    <property type="entry name" value="PHOSPHORIBOSYLAMINE--GLYCINE LIGASE"/>
    <property type="match status" value="1"/>
</dbReference>
<organism evidence="17 18">
    <name type="scientific">Sedimentibacter hydroxybenzoicus DSM 7310</name>
    <dbReference type="NCBI Taxonomy" id="1123245"/>
    <lineage>
        <taxon>Bacteria</taxon>
        <taxon>Bacillati</taxon>
        <taxon>Bacillota</taxon>
        <taxon>Tissierellia</taxon>
        <taxon>Sedimentibacter</taxon>
    </lineage>
</organism>
<comment type="pathway">
    <text evidence="3 14">Purine metabolism; IMP biosynthesis via de novo pathway; N(1)-(5-phospho-D-ribosyl)glycinamide from 5-phospho-alpha-D-ribose 1-diphosphate: step 2/2.</text>
</comment>
<reference evidence="17" key="1">
    <citation type="submission" date="2020-07" db="EMBL/GenBank/DDBJ databases">
        <title>Genomic analysis of a strain of Sedimentibacter Hydroxybenzoicus DSM7310.</title>
        <authorList>
            <person name="Ma S."/>
        </authorList>
    </citation>
    <scope>NUCLEOTIDE SEQUENCE</scope>
    <source>
        <strain evidence="17">DSM 7310</strain>
    </source>
</reference>
<evidence type="ECO:0000256" key="13">
    <source>
        <dbReference type="ARBA" id="ARBA00042864"/>
    </source>
</evidence>
<evidence type="ECO:0000313" key="18">
    <source>
        <dbReference type="Proteomes" id="UP000611629"/>
    </source>
</evidence>
<dbReference type="SUPFAM" id="SSF56059">
    <property type="entry name" value="Glutathione synthetase ATP-binding domain-like"/>
    <property type="match status" value="1"/>
</dbReference>
<dbReference type="Gene3D" id="3.90.600.10">
    <property type="entry name" value="Phosphoribosylglycinamide synthetase, C-terminal domain"/>
    <property type="match status" value="1"/>
</dbReference>
<evidence type="ECO:0000256" key="5">
    <source>
        <dbReference type="ARBA" id="ARBA00022598"/>
    </source>
</evidence>
<dbReference type="Gene3D" id="3.40.50.20">
    <property type="match status" value="1"/>
</dbReference>
<gene>
    <name evidence="14 17" type="primary">purD</name>
    <name evidence="17" type="ORF">HZF24_12235</name>
</gene>
<keyword evidence="9 15" id="KW-0067">ATP-binding</keyword>
<dbReference type="Proteomes" id="UP000611629">
    <property type="component" value="Unassembled WGS sequence"/>
</dbReference>
<dbReference type="FunFam" id="3.40.50.20:FF:000006">
    <property type="entry name" value="Phosphoribosylamine--glycine ligase, chloroplastic"/>
    <property type="match status" value="1"/>
</dbReference>
<dbReference type="InterPro" id="IPR013815">
    <property type="entry name" value="ATP_grasp_subdomain_1"/>
</dbReference>
<evidence type="ECO:0000256" key="7">
    <source>
        <dbReference type="ARBA" id="ARBA00022741"/>
    </source>
</evidence>
<keyword evidence="10" id="KW-0464">Manganese</keyword>
<accession>A0A974BKT2</accession>
<dbReference type="GO" id="GO:0004637">
    <property type="term" value="F:phosphoribosylamine-glycine ligase activity"/>
    <property type="evidence" value="ECO:0007669"/>
    <property type="project" value="UniProtKB-UniRule"/>
</dbReference>
<dbReference type="GO" id="GO:0009113">
    <property type="term" value="P:purine nucleobase biosynthetic process"/>
    <property type="evidence" value="ECO:0007669"/>
    <property type="project" value="InterPro"/>
</dbReference>
<dbReference type="EMBL" id="JACBNQ010000014">
    <property type="protein sequence ID" value="NYB74907.1"/>
    <property type="molecule type" value="Genomic_DNA"/>
</dbReference>
<dbReference type="Pfam" id="PF01071">
    <property type="entry name" value="GARS_A"/>
    <property type="match status" value="1"/>
</dbReference>
<comment type="similarity">
    <text evidence="11 14">Belongs to the GARS family.</text>
</comment>
<evidence type="ECO:0000256" key="4">
    <source>
        <dbReference type="ARBA" id="ARBA00013255"/>
    </source>
</evidence>
<proteinExistence type="inferred from homology"/>
<dbReference type="GO" id="GO:0006189">
    <property type="term" value="P:'de novo' IMP biosynthetic process"/>
    <property type="evidence" value="ECO:0007669"/>
    <property type="project" value="UniProtKB-UniRule"/>
</dbReference>
<dbReference type="PROSITE" id="PS00184">
    <property type="entry name" value="GARS"/>
    <property type="match status" value="1"/>
</dbReference>
<evidence type="ECO:0000256" key="9">
    <source>
        <dbReference type="ARBA" id="ARBA00022840"/>
    </source>
</evidence>
<dbReference type="InterPro" id="IPR016185">
    <property type="entry name" value="PreATP-grasp_dom_sf"/>
</dbReference>
<evidence type="ECO:0000313" key="17">
    <source>
        <dbReference type="EMBL" id="NYB74907.1"/>
    </source>
</evidence>
<evidence type="ECO:0000256" key="8">
    <source>
        <dbReference type="ARBA" id="ARBA00022755"/>
    </source>
</evidence>
<dbReference type="InterPro" id="IPR000115">
    <property type="entry name" value="PRibGlycinamide_synth"/>
</dbReference>
<dbReference type="InterPro" id="IPR011054">
    <property type="entry name" value="Rudment_hybrid_motif"/>
</dbReference>
<comment type="catalytic activity">
    <reaction evidence="14">
        <text>5-phospho-beta-D-ribosylamine + glycine + ATP = N(1)-(5-phospho-beta-D-ribosyl)glycinamide + ADP + phosphate + H(+)</text>
        <dbReference type="Rhea" id="RHEA:17453"/>
        <dbReference type="ChEBI" id="CHEBI:15378"/>
        <dbReference type="ChEBI" id="CHEBI:30616"/>
        <dbReference type="ChEBI" id="CHEBI:43474"/>
        <dbReference type="ChEBI" id="CHEBI:57305"/>
        <dbReference type="ChEBI" id="CHEBI:58681"/>
        <dbReference type="ChEBI" id="CHEBI:143788"/>
        <dbReference type="ChEBI" id="CHEBI:456216"/>
        <dbReference type="EC" id="6.3.4.13"/>
    </reaction>
</comment>
<dbReference type="SUPFAM" id="SSF52440">
    <property type="entry name" value="PreATP-grasp domain"/>
    <property type="match status" value="1"/>
</dbReference>
<evidence type="ECO:0000256" key="12">
    <source>
        <dbReference type="ARBA" id="ARBA00042242"/>
    </source>
</evidence>
<evidence type="ECO:0000256" key="10">
    <source>
        <dbReference type="ARBA" id="ARBA00023211"/>
    </source>
</evidence>
<keyword evidence="8 14" id="KW-0658">Purine biosynthesis</keyword>
<comment type="caution">
    <text evidence="17">The sequence shown here is derived from an EMBL/GenBank/DDBJ whole genome shotgun (WGS) entry which is preliminary data.</text>
</comment>
<dbReference type="NCBIfam" id="TIGR00877">
    <property type="entry name" value="purD"/>
    <property type="match status" value="1"/>
</dbReference>
<dbReference type="InterPro" id="IPR020559">
    <property type="entry name" value="PRibGlycinamide_synth_CS"/>
</dbReference>
<protein>
    <recommendedName>
        <fullName evidence="4 14">Phosphoribosylamine--glycine ligase</fullName>
        <ecNumber evidence="4 14">6.3.4.13</ecNumber>
    </recommendedName>
    <alternativeName>
        <fullName evidence="14">GARS</fullName>
    </alternativeName>
    <alternativeName>
        <fullName evidence="12 14">Glycinamide ribonucleotide synthetase</fullName>
    </alternativeName>
    <alternativeName>
        <fullName evidence="13 14">Phosphoribosylglycinamide synthetase</fullName>
    </alternativeName>
</protein>
<dbReference type="RefSeq" id="WP_179238612.1">
    <property type="nucleotide sequence ID" value="NZ_JACBNQ010000014.1"/>
</dbReference>
<dbReference type="SMART" id="SM01209">
    <property type="entry name" value="GARS_A"/>
    <property type="match status" value="1"/>
</dbReference>